<dbReference type="Pfam" id="PF13828">
    <property type="entry name" value="DUF4190"/>
    <property type="match status" value="1"/>
</dbReference>
<evidence type="ECO:0000256" key="2">
    <source>
        <dbReference type="SAM" id="Phobius"/>
    </source>
</evidence>
<keyword evidence="2" id="KW-0812">Transmembrane</keyword>
<feature type="domain" description="DUF4190" evidence="3">
    <location>
        <begin position="68"/>
        <end position="118"/>
    </location>
</feature>
<comment type="caution">
    <text evidence="4">The sequence shown here is derived from an EMBL/GenBank/DDBJ whole genome shotgun (WGS) entry which is preliminary data.</text>
</comment>
<keyword evidence="5" id="KW-1185">Reference proteome</keyword>
<gene>
    <name evidence="4" type="ORF">BACT_1154</name>
</gene>
<name>A0A086Z1Q0_9BIFI</name>
<keyword evidence="2" id="KW-1133">Transmembrane helix</keyword>
<reference evidence="4 5" key="1">
    <citation type="submission" date="2014-03" db="EMBL/GenBank/DDBJ databases">
        <title>Genomics of Bifidobacteria.</title>
        <authorList>
            <person name="Ventura M."/>
            <person name="Milani C."/>
            <person name="Lugli G.A."/>
        </authorList>
    </citation>
    <scope>NUCLEOTIDE SEQUENCE [LARGE SCALE GENOMIC DNA]</scope>
    <source>
        <strain evidence="4 5">DSM 22766</strain>
    </source>
</reference>
<accession>A0A086Z1Q0</accession>
<proteinExistence type="predicted"/>
<dbReference type="EMBL" id="JGYK01000001">
    <property type="protein sequence ID" value="KFI40450.1"/>
    <property type="molecule type" value="Genomic_DNA"/>
</dbReference>
<protein>
    <recommendedName>
        <fullName evidence="3">DUF4190 domain-containing protein</fullName>
    </recommendedName>
</protein>
<feature type="compositionally biased region" description="Low complexity" evidence="1">
    <location>
        <begin position="17"/>
        <end position="29"/>
    </location>
</feature>
<dbReference type="OrthoDB" id="3238658at2"/>
<dbReference type="RefSeq" id="WP_051905345.1">
    <property type="nucleotide sequence ID" value="NZ_CP011786.1"/>
</dbReference>
<feature type="transmembrane region" description="Helical" evidence="2">
    <location>
        <begin position="67"/>
        <end position="90"/>
    </location>
</feature>
<dbReference type="Proteomes" id="UP000029015">
    <property type="component" value="Unassembled WGS sequence"/>
</dbReference>
<feature type="transmembrane region" description="Helical" evidence="2">
    <location>
        <begin position="102"/>
        <end position="127"/>
    </location>
</feature>
<keyword evidence="2" id="KW-0472">Membrane</keyword>
<evidence type="ECO:0000313" key="5">
    <source>
        <dbReference type="Proteomes" id="UP000029015"/>
    </source>
</evidence>
<dbReference type="AlphaFoldDB" id="A0A086Z1Q0"/>
<evidence type="ECO:0000313" key="4">
    <source>
        <dbReference type="EMBL" id="KFI40450.1"/>
    </source>
</evidence>
<sequence>MSNDWRNQPQTPYSQDPYPAQYGQPQNPQGGQGAMPTDPANPYLVPTQPPYGQAYSSMSPATRTSGVAIAGFILSFILPLAGLIVSIIAYSESKRKPDQKSGMAIAGVIISAVGLVLRFIVLLFVFMTVQSLSEFSHGGYHSDSITAMACAVRAKGVL</sequence>
<evidence type="ECO:0000259" key="3">
    <source>
        <dbReference type="Pfam" id="PF13828"/>
    </source>
</evidence>
<feature type="region of interest" description="Disordered" evidence="1">
    <location>
        <begin position="1"/>
        <end position="43"/>
    </location>
</feature>
<feature type="compositionally biased region" description="Polar residues" evidence="1">
    <location>
        <begin position="1"/>
        <end position="14"/>
    </location>
</feature>
<organism evidence="4 5">
    <name type="scientific">Bifidobacterium actinocoloniiforme DSM 22766</name>
    <dbReference type="NCBI Taxonomy" id="1437605"/>
    <lineage>
        <taxon>Bacteria</taxon>
        <taxon>Bacillati</taxon>
        <taxon>Actinomycetota</taxon>
        <taxon>Actinomycetes</taxon>
        <taxon>Bifidobacteriales</taxon>
        <taxon>Bifidobacteriaceae</taxon>
        <taxon>Bifidobacterium</taxon>
    </lineage>
</organism>
<evidence type="ECO:0000256" key="1">
    <source>
        <dbReference type="SAM" id="MobiDB-lite"/>
    </source>
</evidence>
<dbReference type="InterPro" id="IPR025241">
    <property type="entry name" value="DUF4190"/>
</dbReference>
<dbReference type="eggNOG" id="ENOG5033A46">
    <property type="taxonomic scope" value="Bacteria"/>
</dbReference>